<keyword evidence="3 6" id="KW-0812">Transmembrane</keyword>
<sequence>MRFVPLTAPSAARAGLVTLASVAVALLLCALIFVFYGVSPAEVYTTMLSGTLGDSTGLAEVGRRTIPLLLIGAGLAIAFRAQFFNIGGEGQLLLGAVFAAGTALFVPMPAPVLLPAVFVMGAVGGGLWALIAAGLRRWNVNEILSTLMLNYIAVALVTYLIAGPWKGKDVRGYIYTDSFPDAASLPVVAGTQVHWPTLLLGVGVALGLQWLLSRSTFGYALRVVGENPGAARYAGLSSARVMTVVALITGGAAGLAGAGEVAGIHHRLLEAGQISLGYGFTAVIVAWLARGNPALCLITAPVMGIILAGGDLLKIDLNMPFRVVDVFSGVILLCLIASEVFVRNRVVWSTRE</sequence>
<feature type="transmembrane region" description="Helical" evidence="6">
    <location>
        <begin position="64"/>
        <end position="83"/>
    </location>
</feature>
<feature type="transmembrane region" description="Helical" evidence="6">
    <location>
        <begin position="193"/>
        <end position="212"/>
    </location>
</feature>
<evidence type="ECO:0000256" key="6">
    <source>
        <dbReference type="SAM" id="Phobius"/>
    </source>
</evidence>
<dbReference type="PANTHER" id="PTHR47089:SF1">
    <property type="entry name" value="GUANOSINE ABC TRANSPORTER PERMEASE PROTEIN NUPP"/>
    <property type="match status" value="1"/>
</dbReference>
<feature type="transmembrane region" description="Helical" evidence="6">
    <location>
        <begin position="319"/>
        <end position="342"/>
    </location>
</feature>
<comment type="caution">
    <text evidence="7">The sequence shown here is derived from an EMBL/GenBank/DDBJ whole genome shotgun (WGS) entry which is preliminary data.</text>
</comment>
<feature type="transmembrane region" description="Helical" evidence="6">
    <location>
        <begin position="271"/>
        <end position="289"/>
    </location>
</feature>
<evidence type="ECO:0000256" key="3">
    <source>
        <dbReference type="ARBA" id="ARBA00022692"/>
    </source>
</evidence>
<dbReference type="Proteomes" id="UP000661918">
    <property type="component" value="Unassembled WGS sequence"/>
</dbReference>
<protein>
    <submittedName>
        <fullName evidence="7">ABC transporter permease</fullName>
    </submittedName>
</protein>
<dbReference type="CDD" id="cd06580">
    <property type="entry name" value="TM_PBP1_transp_TpRbsC_like"/>
    <property type="match status" value="1"/>
</dbReference>
<evidence type="ECO:0000256" key="2">
    <source>
        <dbReference type="ARBA" id="ARBA00022475"/>
    </source>
</evidence>
<gene>
    <name evidence="7" type="ORF">GCM10010841_24190</name>
</gene>
<evidence type="ECO:0000256" key="1">
    <source>
        <dbReference type="ARBA" id="ARBA00004651"/>
    </source>
</evidence>
<feature type="transmembrane region" description="Helical" evidence="6">
    <location>
        <begin position="143"/>
        <end position="162"/>
    </location>
</feature>
<keyword evidence="8" id="KW-1185">Reference proteome</keyword>
<accession>A0ABQ2GV59</accession>
<dbReference type="PANTHER" id="PTHR47089">
    <property type="entry name" value="ABC TRANSPORTER, PERMEASE PROTEIN"/>
    <property type="match status" value="1"/>
</dbReference>
<name>A0ABQ2GV59_9DEIO</name>
<evidence type="ECO:0000313" key="7">
    <source>
        <dbReference type="EMBL" id="GGM14798.1"/>
    </source>
</evidence>
<keyword evidence="5 6" id="KW-0472">Membrane</keyword>
<evidence type="ECO:0000256" key="4">
    <source>
        <dbReference type="ARBA" id="ARBA00022989"/>
    </source>
</evidence>
<organism evidence="7 8">
    <name type="scientific">Deinococcus aerophilus</name>
    <dbReference type="NCBI Taxonomy" id="522488"/>
    <lineage>
        <taxon>Bacteria</taxon>
        <taxon>Thermotogati</taxon>
        <taxon>Deinococcota</taxon>
        <taxon>Deinococci</taxon>
        <taxon>Deinococcales</taxon>
        <taxon>Deinococcaceae</taxon>
        <taxon>Deinococcus</taxon>
    </lineage>
</organism>
<feature type="transmembrane region" description="Helical" evidence="6">
    <location>
        <begin position="241"/>
        <end position="259"/>
    </location>
</feature>
<comment type="subcellular location">
    <subcellularLocation>
        <location evidence="1">Cell membrane</location>
        <topology evidence="1">Multi-pass membrane protein</topology>
    </subcellularLocation>
</comment>
<dbReference type="EMBL" id="BMOM01000021">
    <property type="protein sequence ID" value="GGM14798.1"/>
    <property type="molecule type" value="Genomic_DNA"/>
</dbReference>
<evidence type="ECO:0000256" key="5">
    <source>
        <dbReference type="ARBA" id="ARBA00023136"/>
    </source>
</evidence>
<proteinExistence type="predicted"/>
<feature type="transmembrane region" description="Helical" evidence="6">
    <location>
        <begin position="294"/>
        <end position="313"/>
    </location>
</feature>
<keyword evidence="4 6" id="KW-1133">Transmembrane helix</keyword>
<evidence type="ECO:0000313" key="8">
    <source>
        <dbReference type="Proteomes" id="UP000661918"/>
    </source>
</evidence>
<dbReference type="InterPro" id="IPR001851">
    <property type="entry name" value="ABC_transp_permease"/>
</dbReference>
<keyword evidence="2" id="KW-1003">Cell membrane</keyword>
<dbReference type="RefSeq" id="WP_188904620.1">
    <property type="nucleotide sequence ID" value="NZ_BMOM01000021.1"/>
</dbReference>
<feature type="transmembrane region" description="Helical" evidence="6">
    <location>
        <begin position="112"/>
        <end position="131"/>
    </location>
</feature>
<reference evidence="8" key="1">
    <citation type="journal article" date="2019" name="Int. J. Syst. Evol. Microbiol.">
        <title>The Global Catalogue of Microorganisms (GCM) 10K type strain sequencing project: providing services to taxonomists for standard genome sequencing and annotation.</title>
        <authorList>
            <consortium name="The Broad Institute Genomics Platform"/>
            <consortium name="The Broad Institute Genome Sequencing Center for Infectious Disease"/>
            <person name="Wu L."/>
            <person name="Ma J."/>
        </authorList>
    </citation>
    <scope>NUCLEOTIDE SEQUENCE [LARGE SCALE GENOMIC DNA]</scope>
    <source>
        <strain evidence="8">JCM 15443</strain>
    </source>
</reference>
<dbReference type="Pfam" id="PF02653">
    <property type="entry name" value="BPD_transp_2"/>
    <property type="match status" value="1"/>
</dbReference>